<sequence length="233" mass="25703">MTTPRDVPVLELREARPALESEGLLSSAYDLRLMPGECALIRSRDTVRAGLFADLCTGMVGLRDGSVRCQGLDWATMDERERWALRGRIGRVSQVGSWVDLFGTHFNILTPVLHHTRIPTEQLIAEATELAVRFGLPGLPVQAPGRLSPLDLRRAALVRAFLGEPALLILEDPVEVDMTDLLTPFLGMLTQARDQGAAVLWITRSAALWGGYRDAATSRYRLIDEGLFPMRGA</sequence>
<keyword evidence="2" id="KW-1185">Reference proteome</keyword>
<organism evidence="1 2">
    <name type="scientific">Acidomonas methanolica NBRC 104435</name>
    <dbReference type="NCBI Taxonomy" id="1231351"/>
    <lineage>
        <taxon>Bacteria</taxon>
        <taxon>Pseudomonadati</taxon>
        <taxon>Pseudomonadota</taxon>
        <taxon>Alphaproteobacteria</taxon>
        <taxon>Acetobacterales</taxon>
        <taxon>Acetobacteraceae</taxon>
        <taxon>Acidomonas</taxon>
    </lineage>
</organism>
<comment type="caution">
    <text evidence="1">The sequence shown here is derived from an EMBL/GenBank/DDBJ whole genome shotgun (WGS) entry which is preliminary data.</text>
</comment>
<dbReference type="InterPro" id="IPR027417">
    <property type="entry name" value="P-loop_NTPase"/>
</dbReference>
<dbReference type="RefSeq" id="WP_042056237.1">
    <property type="nucleotide sequence ID" value="NZ_BAND01000013.1"/>
</dbReference>
<evidence type="ECO:0000313" key="1">
    <source>
        <dbReference type="EMBL" id="GAJ28039.1"/>
    </source>
</evidence>
<name>A0A023D1S6_ACIMT</name>
<gene>
    <name evidence="1" type="ORF">Amme_013_003</name>
</gene>
<dbReference type="Gene3D" id="3.40.50.300">
    <property type="entry name" value="P-loop containing nucleotide triphosphate hydrolases"/>
    <property type="match status" value="1"/>
</dbReference>
<reference evidence="1 2" key="2">
    <citation type="journal article" date="2014" name="FEMS Microbiol. Lett.">
        <title>Draft genomic DNA sequence of the facultatively methylotrophic bacterium Acidomonas methanolica type strain MB58.</title>
        <authorList>
            <person name="Higashiura N."/>
            <person name="Hadano H."/>
            <person name="Hirakawa H."/>
            <person name="Matsutani M."/>
            <person name="Takabe S."/>
            <person name="Matsushita K."/>
            <person name="Azuma Y."/>
        </authorList>
    </citation>
    <scope>NUCLEOTIDE SEQUENCE [LARGE SCALE GENOMIC DNA]</scope>
    <source>
        <strain evidence="1 2">MB58</strain>
    </source>
</reference>
<protein>
    <submittedName>
        <fullName evidence="1">ABC transporter</fullName>
    </submittedName>
</protein>
<accession>A0A023D1S6</accession>
<evidence type="ECO:0000313" key="2">
    <source>
        <dbReference type="Proteomes" id="UP000019760"/>
    </source>
</evidence>
<reference evidence="2" key="1">
    <citation type="journal article" date="2014" name="FEMS Microbiol. Lett.">
        <title>Draft Genomic DNA Sequence of the Facultatively Methylotrophic Bacterium Acidomonas methanolica type strain MB58.</title>
        <authorList>
            <person name="Higashiura N."/>
            <person name="Hadano H."/>
            <person name="Hirakawa H."/>
            <person name="Matsutani M."/>
            <person name="Takabe S."/>
            <person name="Matsushita K."/>
            <person name="Azuma Y."/>
        </authorList>
    </citation>
    <scope>NUCLEOTIDE SEQUENCE [LARGE SCALE GENOMIC DNA]</scope>
    <source>
        <strain evidence="2">MB58</strain>
    </source>
</reference>
<proteinExistence type="predicted"/>
<dbReference type="OrthoDB" id="7277945at2"/>
<dbReference type="AlphaFoldDB" id="A0A023D1S6"/>
<dbReference type="SUPFAM" id="SSF52540">
    <property type="entry name" value="P-loop containing nucleoside triphosphate hydrolases"/>
    <property type="match status" value="1"/>
</dbReference>
<dbReference type="EMBL" id="BAND01000013">
    <property type="protein sequence ID" value="GAJ28039.1"/>
    <property type="molecule type" value="Genomic_DNA"/>
</dbReference>
<dbReference type="Proteomes" id="UP000019760">
    <property type="component" value="Unassembled WGS sequence"/>
</dbReference>